<evidence type="ECO:0000313" key="1">
    <source>
        <dbReference type="EMBL" id="GAH43461.1"/>
    </source>
</evidence>
<proteinExistence type="predicted"/>
<gene>
    <name evidence="1" type="ORF">S03H2_16818</name>
</gene>
<sequence length="249" mass="29056">LGLVLLPFFAIKLWPFNNNEITYDFITYRSTETLYFDGNYSGFEYLRVGDEISYSVQSNPTPISFGIWDQPFEKLPTKTIHRGDYFQASIGSKEYYYYSLFLRPGSSIFYNFTVLSGNSIEFFIANGSDLYGWNQGGDPNFYYYINNTLGEFGNFSNIYKSQDYYLIWNNENLTNSTVNCVINYTATNVYDFSVADVAYEKVYLVPQENFTVPFGRSGNWSFFIYYDPLFSLEQSTTITYSIIYKIRDN</sequence>
<accession>X1FCY1</accession>
<dbReference type="EMBL" id="BARU01008618">
    <property type="protein sequence ID" value="GAH43461.1"/>
    <property type="molecule type" value="Genomic_DNA"/>
</dbReference>
<reference evidence="1" key="1">
    <citation type="journal article" date="2014" name="Front. Microbiol.">
        <title>High frequency of phylogenetically diverse reductive dehalogenase-homologous genes in deep subseafloor sedimentary metagenomes.</title>
        <authorList>
            <person name="Kawai M."/>
            <person name="Futagami T."/>
            <person name="Toyoda A."/>
            <person name="Takaki Y."/>
            <person name="Nishi S."/>
            <person name="Hori S."/>
            <person name="Arai W."/>
            <person name="Tsubouchi T."/>
            <person name="Morono Y."/>
            <person name="Uchiyama I."/>
            <person name="Ito T."/>
            <person name="Fujiyama A."/>
            <person name="Inagaki F."/>
            <person name="Takami H."/>
        </authorList>
    </citation>
    <scope>NUCLEOTIDE SEQUENCE</scope>
    <source>
        <strain evidence="1">Expedition CK06-06</strain>
    </source>
</reference>
<comment type="caution">
    <text evidence="1">The sequence shown here is derived from an EMBL/GenBank/DDBJ whole genome shotgun (WGS) entry which is preliminary data.</text>
</comment>
<feature type="non-terminal residue" evidence="1">
    <location>
        <position position="1"/>
    </location>
</feature>
<name>X1FCY1_9ZZZZ</name>
<organism evidence="1">
    <name type="scientific">marine sediment metagenome</name>
    <dbReference type="NCBI Taxonomy" id="412755"/>
    <lineage>
        <taxon>unclassified sequences</taxon>
        <taxon>metagenomes</taxon>
        <taxon>ecological metagenomes</taxon>
    </lineage>
</organism>
<protein>
    <submittedName>
        <fullName evidence="1">Uncharacterized protein</fullName>
    </submittedName>
</protein>
<dbReference type="AlphaFoldDB" id="X1FCY1"/>